<dbReference type="Pfam" id="PF00294">
    <property type="entry name" value="PfkB"/>
    <property type="match status" value="1"/>
</dbReference>
<keyword evidence="2 4" id="KW-0418">Kinase</keyword>
<dbReference type="AlphaFoldDB" id="A0A3D8YFB2"/>
<dbReference type="RefSeq" id="WP_115829856.1">
    <property type="nucleotide sequence ID" value="NZ_QNUL01000003.1"/>
</dbReference>
<organism evidence="4 5">
    <name type="scientific">Dyadobacter luteus</name>
    <dbReference type="NCBI Taxonomy" id="2259619"/>
    <lineage>
        <taxon>Bacteria</taxon>
        <taxon>Pseudomonadati</taxon>
        <taxon>Bacteroidota</taxon>
        <taxon>Cytophagia</taxon>
        <taxon>Cytophagales</taxon>
        <taxon>Spirosomataceae</taxon>
        <taxon>Dyadobacter</taxon>
    </lineage>
</organism>
<dbReference type="GO" id="GO:0016301">
    <property type="term" value="F:kinase activity"/>
    <property type="evidence" value="ECO:0007669"/>
    <property type="project" value="UniProtKB-KW"/>
</dbReference>
<dbReference type="Proteomes" id="UP000256373">
    <property type="component" value="Unassembled WGS sequence"/>
</dbReference>
<name>A0A3D8YFB2_9BACT</name>
<reference evidence="4 5" key="1">
    <citation type="submission" date="2018-07" db="EMBL/GenBank/DDBJ databases">
        <title>Dyadobacter roseus sp. nov., isolated from rose rhizosphere soil.</title>
        <authorList>
            <person name="Chen L."/>
        </authorList>
    </citation>
    <scope>NUCLEOTIDE SEQUENCE [LARGE SCALE GENOMIC DNA]</scope>
    <source>
        <strain evidence="4 5">RS19</strain>
    </source>
</reference>
<dbReference type="OrthoDB" id="9779730at2"/>
<gene>
    <name evidence="4" type="ORF">DSL64_06540</name>
</gene>
<dbReference type="PANTHER" id="PTHR10584:SF166">
    <property type="entry name" value="RIBOKINASE"/>
    <property type="match status" value="1"/>
</dbReference>
<proteinExistence type="predicted"/>
<dbReference type="EMBL" id="QNUL01000003">
    <property type="protein sequence ID" value="REA63268.1"/>
    <property type="molecule type" value="Genomic_DNA"/>
</dbReference>
<evidence type="ECO:0000256" key="2">
    <source>
        <dbReference type="ARBA" id="ARBA00022777"/>
    </source>
</evidence>
<evidence type="ECO:0000256" key="1">
    <source>
        <dbReference type="ARBA" id="ARBA00022679"/>
    </source>
</evidence>
<sequence>MYDICTIGHITLDKVVTTQSVKFMPGGTSFYFSKAIQNFDLNYTLVTALSSEEAHIVDALRESDIEVHALFSEFTVHFENIYSQNQDHREQNVLHTAASFDVPQMPDINAKVFHLGPLLSDDISVALIKHLASKGEVSLDIQGFLRYVKDKKVYYTDWADKNEAMPYITYLKANEFEMQAVTGTADVEDGAKILAEMGVKEVIITLGSKGSVVYRDGIFHTIPAYEPAAIVDATGCGDTYMAGYLMKRIQGASIQQSGEYGAAMATLNIAVSGPFTHGIEEVEAIINQGSYTPYITSVSAEEK</sequence>
<feature type="domain" description="Carbohydrate kinase PfkB" evidence="3">
    <location>
        <begin position="109"/>
        <end position="274"/>
    </location>
</feature>
<protein>
    <submittedName>
        <fullName evidence="4">Ribokinase</fullName>
    </submittedName>
</protein>
<keyword evidence="1" id="KW-0808">Transferase</keyword>
<keyword evidence="5" id="KW-1185">Reference proteome</keyword>
<dbReference type="InterPro" id="IPR029056">
    <property type="entry name" value="Ribokinase-like"/>
</dbReference>
<dbReference type="InterPro" id="IPR011611">
    <property type="entry name" value="PfkB_dom"/>
</dbReference>
<evidence type="ECO:0000313" key="4">
    <source>
        <dbReference type="EMBL" id="REA63268.1"/>
    </source>
</evidence>
<comment type="caution">
    <text evidence="4">The sequence shown here is derived from an EMBL/GenBank/DDBJ whole genome shotgun (WGS) entry which is preliminary data.</text>
</comment>
<dbReference type="SUPFAM" id="SSF53613">
    <property type="entry name" value="Ribokinase-like"/>
    <property type="match status" value="1"/>
</dbReference>
<dbReference type="Gene3D" id="3.40.1190.20">
    <property type="match status" value="1"/>
</dbReference>
<accession>A0A3D8YFB2</accession>
<evidence type="ECO:0000313" key="5">
    <source>
        <dbReference type="Proteomes" id="UP000256373"/>
    </source>
</evidence>
<evidence type="ECO:0000259" key="3">
    <source>
        <dbReference type="Pfam" id="PF00294"/>
    </source>
</evidence>
<dbReference type="PANTHER" id="PTHR10584">
    <property type="entry name" value="SUGAR KINASE"/>
    <property type="match status" value="1"/>
</dbReference>